<evidence type="ECO:0000256" key="1">
    <source>
        <dbReference type="SAM" id="MobiDB-lite"/>
    </source>
</evidence>
<protein>
    <submittedName>
        <fullName evidence="2">Uncharacterized protein</fullName>
    </submittedName>
</protein>
<keyword evidence="3" id="KW-1185">Reference proteome</keyword>
<name>A0AA86VH11_9FABA</name>
<evidence type="ECO:0000313" key="3">
    <source>
        <dbReference type="Proteomes" id="UP001189624"/>
    </source>
</evidence>
<accession>A0AA86VH11</accession>
<dbReference type="EMBL" id="OY731401">
    <property type="protein sequence ID" value="CAJ1952515.1"/>
    <property type="molecule type" value="Genomic_DNA"/>
</dbReference>
<evidence type="ECO:0000313" key="2">
    <source>
        <dbReference type="EMBL" id="CAJ1952515.1"/>
    </source>
</evidence>
<feature type="compositionally biased region" description="Basic and acidic residues" evidence="1">
    <location>
        <begin position="9"/>
        <end position="23"/>
    </location>
</feature>
<gene>
    <name evidence="2" type="ORF">AYBTSS11_LOCUS15337</name>
</gene>
<reference evidence="2" key="1">
    <citation type="submission" date="2023-10" db="EMBL/GenBank/DDBJ databases">
        <authorList>
            <person name="Domelevo Entfellner J.-B."/>
        </authorList>
    </citation>
    <scope>NUCLEOTIDE SEQUENCE</scope>
</reference>
<dbReference type="AlphaFoldDB" id="A0AA86VH11"/>
<sequence>MVPTQSVTKLHEEKEGQRDEDGKRWMHCGGAMVIEKVVLALCGGSAFVSCSTRLVNDGDARVKETNE</sequence>
<dbReference type="Proteomes" id="UP001189624">
    <property type="component" value="Chromosome 4"/>
</dbReference>
<dbReference type="Gramene" id="rna-AYBTSS11_LOCUS15337">
    <property type="protein sequence ID" value="CAJ1952515.1"/>
    <property type="gene ID" value="gene-AYBTSS11_LOCUS15337"/>
</dbReference>
<feature type="region of interest" description="Disordered" evidence="1">
    <location>
        <begin position="1"/>
        <end position="23"/>
    </location>
</feature>
<organism evidence="2 3">
    <name type="scientific">Sphenostylis stenocarpa</name>
    <dbReference type="NCBI Taxonomy" id="92480"/>
    <lineage>
        <taxon>Eukaryota</taxon>
        <taxon>Viridiplantae</taxon>
        <taxon>Streptophyta</taxon>
        <taxon>Embryophyta</taxon>
        <taxon>Tracheophyta</taxon>
        <taxon>Spermatophyta</taxon>
        <taxon>Magnoliopsida</taxon>
        <taxon>eudicotyledons</taxon>
        <taxon>Gunneridae</taxon>
        <taxon>Pentapetalae</taxon>
        <taxon>rosids</taxon>
        <taxon>fabids</taxon>
        <taxon>Fabales</taxon>
        <taxon>Fabaceae</taxon>
        <taxon>Papilionoideae</taxon>
        <taxon>50 kb inversion clade</taxon>
        <taxon>NPAAA clade</taxon>
        <taxon>indigoferoid/millettioid clade</taxon>
        <taxon>Phaseoleae</taxon>
        <taxon>Sphenostylis</taxon>
    </lineage>
</organism>
<proteinExistence type="predicted"/>